<dbReference type="PROSITE" id="PS50966">
    <property type="entry name" value="ZF_SWIM"/>
    <property type="match status" value="1"/>
</dbReference>
<dbReference type="EMBL" id="NHOA01000060">
    <property type="protein sequence ID" value="PHQ38979.1"/>
    <property type="molecule type" value="Genomic_DNA"/>
</dbReference>
<dbReference type="Pfam" id="PF04434">
    <property type="entry name" value="SWIM"/>
    <property type="match status" value="1"/>
</dbReference>
<feature type="region of interest" description="Disordered" evidence="2">
    <location>
        <begin position="110"/>
        <end position="162"/>
    </location>
</feature>
<dbReference type="GO" id="GO:0008270">
    <property type="term" value="F:zinc ion binding"/>
    <property type="evidence" value="ECO:0007669"/>
    <property type="project" value="UniProtKB-KW"/>
</dbReference>
<dbReference type="Proteomes" id="UP000222824">
    <property type="component" value="Unassembled WGS sequence"/>
</dbReference>
<gene>
    <name evidence="4" type="ORF">DJ69_08520</name>
</gene>
<keyword evidence="5" id="KW-1185">Reference proteome</keyword>
<accession>A0A2G1WJG2</accession>
<evidence type="ECO:0000313" key="4">
    <source>
        <dbReference type="EMBL" id="PHQ38979.1"/>
    </source>
</evidence>
<keyword evidence="1" id="KW-0863">Zinc-finger</keyword>
<keyword evidence="1" id="KW-0479">Metal-binding</keyword>
<evidence type="ECO:0000313" key="5">
    <source>
        <dbReference type="Proteomes" id="UP000222824"/>
    </source>
</evidence>
<keyword evidence="1" id="KW-0862">Zinc</keyword>
<dbReference type="InterPro" id="IPR007527">
    <property type="entry name" value="Znf_SWIM"/>
</dbReference>
<dbReference type="AlphaFoldDB" id="A0A2G1WJG2"/>
<evidence type="ECO:0000259" key="3">
    <source>
        <dbReference type="PROSITE" id="PS50966"/>
    </source>
</evidence>
<feature type="domain" description="SWIM-type" evidence="3">
    <location>
        <begin position="57"/>
        <end position="96"/>
    </location>
</feature>
<evidence type="ECO:0000256" key="1">
    <source>
        <dbReference type="PROSITE-ProRule" id="PRU00325"/>
    </source>
</evidence>
<reference evidence="4 5" key="1">
    <citation type="journal article" date="2014" name="Front. Microbiol.">
        <title>Population and genomic analysis of the genus Halorubrum.</title>
        <authorList>
            <person name="Fullmer M.S."/>
            <person name="Soucy S.M."/>
            <person name="Swithers K.S."/>
            <person name="Makkay A.M."/>
            <person name="Wheeler R."/>
            <person name="Ventosa A."/>
            <person name="Gogarten J.P."/>
            <person name="Papke R.T."/>
        </authorList>
    </citation>
    <scope>NUCLEOTIDE SEQUENCE [LARGE SCALE GENOMIC DNA]</scope>
    <source>
        <strain evidence="4 5">C49</strain>
    </source>
</reference>
<organism evidence="4 5">
    <name type="scientific">Halorubrum persicum</name>
    <dbReference type="NCBI Taxonomy" id="1383844"/>
    <lineage>
        <taxon>Archaea</taxon>
        <taxon>Methanobacteriati</taxon>
        <taxon>Methanobacteriota</taxon>
        <taxon>Stenosarchaea group</taxon>
        <taxon>Halobacteria</taxon>
        <taxon>Halobacteriales</taxon>
        <taxon>Haloferacaceae</taxon>
        <taxon>Halorubrum</taxon>
    </lineage>
</organism>
<protein>
    <recommendedName>
        <fullName evidence="3">SWIM-type domain-containing protein</fullName>
    </recommendedName>
</protein>
<name>A0A2G1WJG2_9EURY</name>
<sequence length="179" mass="18987">MRQNTSASEKRIVEQLDFGPKTAKRVAWETWELTVVGPYQVEVTNASYGFEKDDHAYVVGVDERDGVPVPAECECPADVHRERDCKHKVALATVGGPVVLNAALAFENDAAPSSDGLPDSATTGADALKTDGGIAAVASQSDESADTCPNGDERCPGPDGDDLPCFDCFEVADERGDAR</sequence>
<evidence type="ECO:0000256" key="2">
    <source>
        <dbReference type="SAM" id="MobiDB-lite"/>
    </source>
</evidence>
<comment type="caution">
    <text evidence="4">The sequence shown here is derived from an EMBL/GenBank/DDBJ whole genome shotgun (WGS) entry which is preliminary data.</text>
</comment>
<proteinExistence type="predicted"/>